<evidence type="ECO:0000256" key="5">
    <source>
        <dbReference type="ARBA" id="ARBA00066962"/>
    </source>
</evidence>
<dbReference type="PANTHER" id="PTHR43053">
    <property type="entry name" value="GLYCOSIDASE FAMILY 31"/>
    <property type="match status" value="1"/>
</dbReference>
<dbReference type="GO" id="GO:0030246">
    <property type="term" value="F:carbohydrate binding"/>
    <property type="evidence" value="ECO:0007669"/>
    <property type="project" value="InterPro"/>
</dbReference>
<dbReference type="AlphaFoldDB" id="E9SCB1"/>
<keyword evidence="11" id="KW-1185">Reference proteome</keyword>
<dbReference type="InterPro" id="IPR000322">
    <property type="entry name" value="Glyco_hydro_31_TIM"/>
</dbReference>
<dbReference type="CDD" id="cd14752">
    <property type="entry name" value="GH31_N"/>
    <property type="match status" value="1"/>
</dbReference>
<dbReference type="GO" id="GO:0061634">
    <property type="term" value="F:alpha-D-xyloside xylohydrolase"/>
    <property type="evidence" value="ECO:0007669"/>
    <property type="project" value="UniProtKB-EC"/>
</dbReference>
<feature type="domain" description="Glycosyl hydrolase family 31 C-terminal" evidence="9">
    <location>
        <begin position="605"/>
        <end position="690"/>
    </location>
</feature>
<dbReference type="InterPro" id="IPR048395">
    <property type="entry name" value="Glyco_hydro_31_C"/>
</dbReference>
<dbReference type="NCBIfam" id="NF007940">
    <property type="entry name" value="PRK10658.1"/>
    <property type="match status" value="1"/>
</dbReference>
<dbReference type="Gene3D" id="2.60.40.1180">
    <property type="entry name" value="Golgi alpha-mannosidase II"/>
    <property type="match status" value="2"/>
</dbReference>
<dbReference type="InterPro" id="IPR017853">
    <property type="entry name" value="GH"/>
</dbReference>
<name>E9SCB1_RUMAL</name>
<dbReference type="PANTHER" id="PTHR43053:SF4">
    <property type="entry name" value="MYOGENESIS-REGULATING GLYCOSIDASE"/>
    <property type="match status" value="1"/>
</dbReference>
<dbReference type="Pfam" id="PF01055">
    <property type="entry name" value="Glyco_hydro_31_2nd"/>
    <property type="match status" value="1"/>
</dbReference>
<reference evidence="10 11" key="1">
    <citation type="submission" date="2011-02" db="EMBL/GenBank/DDBJ databases">
        <authorList>
            <person name="Nelson K.E."/>
            <person name="Sutton G."/>
            <person name="Torralba M."/>
            <person name="Durkin S."/>
            <person name="Harkins D."/>
            <person name="Montgomery R."/>
            <person name="Ziemer C."/>
            <person name="Klaassens E."/>
            <person name="Ocuiv P."/>
            <person name="Morrison M."/>
        </authorList>
    </citation>
    <scope>NUCLEOTIDE SEQUENCE [LARGE SCALE GENOMIC DNA]</scope>
    <source>
        <strain evidence="10 11">8</strain>
    </source>
</reference>
<dbReference type="EC" id="3.2.1.177" evidence="5"/>
<evidence type="ECO:0000256" key="1">
    <source>
        <dbReference type="ARBA" id="ARBA00007806"/>
    </source>
</evidence>
<accession>E9SCB1</accession>
<dbReference type="InterPro" id="IPR011013">
    <property type="entry name" value="Gal_mutarotase_sf_dom"/>
</dbReference>
<dbReference type="GO" id="GO:0005975">
    <property type="term" value="P:carbohydrate metabolic process"/>
    <property type="evidence" value="ECO:0007669"/>
    <property type="project" value="InterPro"/>
</dbReference>
<dbReference type="Proteomes" id="UP000004259">
    <property type="component" value="Unassembled WGS sequence"/>
</dbReference>
<evidence type="ECO:0000313" key="11">
    <source>
        <dbReference type="Proteomes" id="UP000004259"/>
    </source>
</evidence>
<dbReference type="STRING" id="246199.CUS_4551"/>
<dbReference type="eggNOG" id="COG1501">
    <property type="taxonomic scope" value="Bacteria"/>
</dbReference>
<dbReference type="SUPFAM" id="SSF51011">
    <property type="entry name" value="Glycosyl hydrolase domain"/>
    <property type="match status" value="1"/>
</dbReference>
<gene>
    <name evidence="10" type="ORF">CUS_4551</name>
</gene>
<evidence type="ECO:0000256" key="4">
    <source>
        <dbReference type="ARBA" id="ARBA00052064"/>
    </source>
</evidence>
<organism evidence="10 11">
    <name type="scientific">Ruminococcus albus 8</name>
    <dbReference type="NCBI Taxonomy" id="246199"/>
    <lineage>
        <taxon>Bacteria</taxon>
        <taxon>Bacillati</taxon>
        <taxon>Bacillota</taxon>
        <taxon>Clostridia</taxon>
        <taxon>Eubacteriales</taxon>
        <taxon>Oscillospiraceae</taxon>
        <taxon>Ruminococcus</taxon>
    </lineage>
</organism>
<dbReference type="OrthoDB" id="176168at2"/>
<dbReference type="Gene3D" id="2.60.40.1760">
    <property type="entry name" value="glycosyl hydrolase (family 31)"/>
    <property type="match status" value="1"/>
</dbReference>
<comment type="similarity">
    <text evidence="1 6">Belongs to the glycosyl hydrolase 31 family.</text>
</comment>
<dbReference type="RefSeq" id="WP_002849572.1">
    <property type="nucleotide sequence ID" value="NZ_ADKM02000078.1"/>
</dbReference>
<feature type="domain" description="Glycoside hydrolase family 31 TIM barrel" evidence="7">
    <location>
        <begin position="280"/>
        <end position="596"/>
    </location>
</feature>
<dbReference type="FunFam" id="3.20.20.80:FF:000053">
    <property type="entry name" value="Alpha-xylosidase YicI"/>
    <property type="match status" value="1"/>
</dbReference>
<dbReference type="CDD" id="cd06593">
    <property type="entry name" value="GH31_xylosidase_YicI"/>
    <property type="match status" value="1"/>
</dbReference>
<dbReference type="Pfam" id="PF21365">
    <property type="entry name" value="Glyco_hydro_31_3rd"/>
    <property type="match status" value="1"/>
</dbReference>
<dbReference type="InterPro" id="IPR013780">
    <property type="entry name" value="Glyco_hydro_b"/>
</dbReference>
<evidence type="ECO:0000313" key="10">
    <source>
        <dbReference type="EMBL" id="EGC03081.1"/>
    </source>
</evidence>
<evidence type="ECO:0000259" key="7">
    <source>
        <dbReference type="Pfam" id="PF01055"/>
    </source>
</evidence>
<dbReference type="SUPFAM" id="SSF51445">
    <property type="entry name" value="(Trans)glycosidases"/>
    <property type="match status" value="1"/>
</dbReference>
<evidence type="ECO:0000256" key="3">
    <source>
        <dbReference type="ARBA" id="ARBA00023295"/>
    </source>
</evidence>
<dbReference type="EMBL" id="ADKM02000078">
    <property type="protein sequence ID" value="EGC03081.1"/>
    <property type="molecule type" value="Genomic_DNA"/>
</dbReference>
<protein>
    <recommendedName>
        <fullName evidence="5">alpha-D-xyloside xylohydrolase</fullName>
        <ecNumber evidence="5">3.2.1.177</ecNumber>
    </recommendedName>
</protein>
<feature type="domain" description="Glycoside hydrolase family 31 N-terminal" evidence="8">
    <location>
        <begin position="60"/>
        <end position="238"/>
    </location>
</feature>
<evidence type="ECO:0000259" key="9">
    <source>
        <dbReference type="Pfam" id="PF21365"/>
    </source>
</evidence>
<comment type="caution">
    <text evidence="10">The sequence shown here is derived from an EMBL/GenBank/DDBJ whole genome shotgun (WGS) entry which is preliminary data.</text>
</comment>
<evidence type="ECO:0000259" key="8">
    <source>
        <dbReference type="Pfam" id="PF13802"/>
    </source>
</evidence>
<sequence length="781" mass="88828">MKFADGFWLNQRGYDVNYVNQAYDIVEVENGFMVVATPFYGRERYKLLGSANLEITYTSDIENVIKVNITHHKGYKDNGPHFVLNKGDYKPTVTIDEHKAVLVSGDTRVEVSRDSWSVSYYYKDKKLTSGGWRSTGVIFESAFKQQARLATQADETFWSYPADENRTYIREQLDTTVGEYFYGFGEKFTTFAKNGQNVEIWNADGGTCSDQSYKSVPFYVSSRGYGIFVNSSDKVSFEVCSDTVSKVSFTLPGESLEYYVFGGEDLTQVMKGYTDLTGKPSLPPAFSFGLWLTSSFTTSYDEATITSFIDGMAERDIPLQVFHFDCFWMKGLEWCNFEWDTEQFPDPEGLLKRLHETKGLKTCVWINPYVGQRSRLFDEGMEHGYFIKKKDGSVFQCDEWQPGMAIVDFTNPDACKWYAGYLRKLCEMGVDTFKTDFGERIPTRDVVYFDGSDPIKMHNYYTYLYNECVFNVLKEYYGENKACLFARSATAGGQKFPVHWGGDCSGNYNSMAEVVRGCLSLCISGFGYTSHDMAGFEATATPDIYKRWAAFGLFSTHSRLHGNQSYRVPWLFDEESCDVLRFFTKKKGELMPYLWAQAIKTHEVGVTMMRAMVIDFANDPACLTLDRQYMLGDNILVAPILNEDGIAQYYVPAGRWTDIITGKVFEGGKWYTHKCNYFEIPALAKPNSIIAYGDFKRDFEYDYLDGTNFTIYELEDGKTAVCPVYDTEANKVFELTATRNGSKIECSYTETKANFKITVANTDKVAEVTPTVGSGKVIIDL</sequence>
<keyword evidence="3 6" id="KW-0326">Glycosidase</keyword>
<dbReference type="InterPro" id="IPR050985">
    <property type="entry name" value="Alpha-glycosidase_related"/>
</dbReference>
<dbReference type="Pfam" id="PF13802">
    <property type="entry name" value="Gal_mutarotas_2"/>
    <property type="match status" value="1"/>
</dbReference>
<dbReference type="SUPFAM" id="SSF117125">
    <property type="entry name" value="Putative glucosidase YicI, C-terminal domain"/>
    <property type="match status" value="1"/>
</dbReference>
<proteinExistence type="inferred from homology"/>
<evidence type="ECO:0000256" key="2">
    <source>
        <dbReference type="ARBA" id="ARBA00022801"/>
    </source>
</evidence>
<dbReference type="Gene3D" id="3.20.20.80">
    <property type="entry name" value="Glycosidases"/>
    <property type="match status" value="1"/>
</dbReference>
<comment type="catalytic activity">
    <reaction evidence="4">
        <text>Hydrolysis of terminal, non-reducing alpha-D-xylose residues with release of alpha-D-xylose.</text>
        <dbReference type="EC" id="3.2.1.177"/>
    </reaction>
</comment>
<keyword evidence="2 6" id="KW-0378">Hydrolase</keyword>
<evidence type="ECO:0000256" key="6">
    <source>
        <dbReference type="RuleBase" id="RU361185"/>
    </source>
</evidence>
<dbReference type="InterPro" id="IPR025887">
    <property type="entry name" value="Glyco_hydro_31_N_dom"/>
</dbReference>
<dbReference type="SUPFAM" id="SSF74650">
    <property type="entry name" value="Galactose mutarotase-like"/>
    <property type="match status" value="1"/>
</dbReference>